<evidence type="ECO:0000313" key="3">
    <source>
        <dbReference type="Proteomes" id="UP000230002"/>
    </source>
</evidence>
<protein>
    <submittedName>
        <fullName evidence="2">Uncharacterized protein</fullName>
    </submittedName>
</protein>
<comment type="caution">
    <text evidence="2">The sequence shown here is derived from an EMBL/GenBank/DDBJ whole genome shotgun (WGS) entry which is preliminary data.</text>
</comment>
<feature type="region of interest" description="Disordered" evidence="1">
    <location>
        <begin position="549"/>
        <end position="572"/>
    </location>
</feature>
<dbReference type="EMBL" id="AYKW01000068">
    <property type="protein sequence ID" value="PIL23003.1"/>
    <property type="molecule type" value="Genomic_DNA"/>
</dbReference>
<accession>A0A2G8RNC4</accession>
<proteinExistence type="predicted"/>
<evidence type="ECO:0000313" key="2">
    <source>
        <dbReference type="EMBL" id="PIL23003.1"/>
    </source>
</evidence>
<dbReference type="Gene3D" id="1.20.1280.50">
    <property type="match status" value="1"/>
</dbReference>
<reference evidence="2 3" key="1">
    <citation type="journal article" date="2015" name="Sci. Rep.">
        <title>Chromosome-level genome map provides insights into diverse defense mechanisms in the medicinal fungus Ganoderma sinense.</title>
        <authorList>
            <person name="Zhu Y."/>
            <person name="Xu J."/>
            <person name="Sun C."/>
            <person name="Zhou S."/>
            <person name="Xu H."/>
            <person name="Nelson D.R."/>
            <person name="Qian J."/>
            <person name="Song J."/>
            <person name="Luo H."/>
            <person name="Xiang L."/>
            <person name="Li Y."/>
            <person name="Xu Z."/>
            <person name="Ji A."/>
            <person name="Wang L."/>
            <person name="Lu S."/>
            <person name="Hayward A."/>
            <person name="Sun W."/>
            <person name="Li X."/>
            <person name="Schwartz D.C."/>
            <person name="Wang Y."/>
            <person name="Chen S."/>
        </authorList>
    </citation>
    <scope>NUCLEOTIDE SEQUENCE [LARGE SCALE GENOMIC DNA]</scope>
    <source>
        <strain evidence="2 3">ZZ0214-1</strain>
    </source>
</reference>
<sequence length="688" mass="77676">MVFSEKSPPHPFFATRREMTIDALQLISDEIASQVRTLVHSFSQREANCKHPDTTLRNLYTAFGEGLAIVAGLMNAAAPINRIPQELLTTIFALSHETHPPKYSQTPYWPFEPLSAGGPHQLPKVCRHWRELALQTPTLWNTVVTVLRSQEDDRDYCFGRSIYSPKDSDISLGLNVHFAPGPNPRALCPQRAEKMIQFMLTNSPKIRQLHAWDASSIPDLPSFLQSFDANALEHCAIVQNTGRDVLRDPSPKPGRLLFFSNGGARLRSLCLLNIRDIPDNEFPSLTLLEIGFDRELNVRWEVEDLVEFLAGSPKLEEVYLHYISYWDQHAHSHKDTVSLPPVSFPHLQYLAFTCLHRDPNRELDVQIDNPANPIDYLLSRISIPPTCHMYLDAPVVNEPQAVLKSVTDTLASVCRRVPGKHAVSHMFLRLSNPVQRGNPIQLVFQQGSLRLQIPKFPDQPEGMNFKFPYPDFFRTFRDLFATTTHLRVHYTRDAILTAFGGAMPWAAAVFPSVTAMSLIPDSGMWLSPTMRTTLRAGIAHLVRCPQPHWPEPPASSVSPSGLGSEEQSEEHSGWPYYPALDTLWTSVDLELTGEIEELETALAARAAQGMPIRRLIVTLRYSAGADWDSDGVERLRELKVAGVEDVVVMDGEASSNLEAVDWLVRLPERYDLPSSIRRDWPTLWDKQW</sequence>
<keyword evidence="3" id="KW-1185">Reference proteome</keyword>
<organism evidence="2 3">
    <name type="scientific">Ganoderma sinense ZZ0214-1</name>
    <dbReference type="NCBI Taxonomy" id="1077348"/>
    <lineage>
        <taxon>Eukaryota</taxon>
        <taxon>Fungi</taxon>
        <taxon>Dikarya</taxon>
        <taxon>Basidiomycota</taxon>
        <taxon>Agaricomycotina</taxon>
        <taxon>Agaricomycetes</taxon>
        <taxon>Polyporales</taxon>
        <taxon>Polyporaceae</taxon>
        <taxon>Ganoderma</taxon>
    </lineage>
</organism>
<evidence type="ECO:0000256" key="1">
    <source>
        <dbReference type="SAM" id="MobiDB-lite"/>
    </source>
</evidence>
<name>A0A2G8RNC4_9APHY</name>
<dbReference type="Proteomes" id="UP000230002">
    <property type="component" value="Unassembled WGS sequence"/>
</dbReference>
<dbReference type="STRING" id="1077348.A0A2G8RNC4"/>
<dbReference type="OrthoDB" id="2752592at2759"/>
<gene>
    <name evidence="2" type="ORF">GSI_14310</name>
</gene>
<dbReference type="AlphaFoldDB" id="A0A2G8RNC4"/>